<comment type="similarity">
    <text evidence="1 5">Belongs to the Fmt family.</text>
</comment>
<dbReference type="InterPro" id="IPR005794">
    <property type="entry name" value="Fmt"/>
</dbReference>
<comment type="catalytic activity">
    <reaction evidence="5">
        <text>L-methionyl-tRNA(fMet) + (6R)-10-formyltetrahydrofolate = N-formyl-L-methionyl-tRNA(fMet) + (6S)-5,6,7,8-tetrahydrofolate + H(+)</text>
        <dbReference type="Rhea" id="RHEA:24380"/>
        <dbReference type="Rhea" id="RHEA-COMP:9952"/>
        <dbReference type="Rhea" id="RHEA-COMP:9953"/>
        <dbReference type="ChEBI" id="CHEBI:15378"/>
        <dbReference type="ChEBI" id="CHEBI:57453"/>
        <dbReference type="ChEBI" id="CHEBI:78530"/>
        <dbReference type="ChEBI" id="CHEBI:78844"/>
        <dbReference type="ChEBI" id="CHEBI:195366"/>
        <dbReference type="EC" id="2.1.2.9"/>
    </reaction>
</comment>
<feature type="domain" description="Formyl transferase C-terminal" evidence="7">
    <location>
        <begin position="211"/>
        <end position="313"/>
    </location>
</feature>
<dbReference type="OrthoDB" id="9802815at2"/>
<dbReference type="PANTHER" id="PTHR11138:SF5">
    <property type="entry name" value="METHIONYL-TRNA FORMYLTRANSFERASE, MITOCHONDRIAL"/>
    <property type="match status" value="1"/>
</dbReference>
<dbReference type="GO" id="GO:0005829">
    <property type="term" value="C:cytosol"/>
    <property type="evidence" value="ECO:0007669"/>
    <property type="project" value="TreeGrafter"/>
</dbReference>
<dbReference type="NCBIfam" id="TIGR00460">
    <property type="entry name" value="fmt"/>
    <property type="match status" value="1"/>
</dbReference>
<dbReference type="Gene3D" id="3.40.50.12230">
    <property type="match status" value="1"/>
</dbReference>
<protein>
    <recommendedName>
        <fullName evidence="2 5">Methionyl-tRNA formyltransferase</fullName>
        <ecNumber evidence="2 5">2.1.2.9</ecNumber>
    </recommendedName>
</protein>
<name>A0A399SRJ4_9BACT</name>
<dbReference type="InterPro" id="IPR044135">
    <property type="entry name" value="Met-tRNA-FMT_C"/>
</dbReference>
<dbReference type="Pfam" id="PF00551">
    <property type="entry name" value="Formyl_trans_N"/>
    <property type="match status" value="1"/>
</dbReference>
<dbReference type="GO" id="GO:0004479">
    <property type="term" value="F:methionyl-tRNA formyltransferase activity"/>
    <property type="evidence" value="ECO:0007669"/>
    <property type="project" value="UniProtKB-UniRule"/>
</dbReference>
<dbReference type="CDD" id="cd08646">
    <property type="entry name" value="FMT_core_Met-tRNA-FMT_N"/>
    <property type="match status" value="1"/>
</dbReference>
<keyword evidence="4 5" id="KW-0648">Protein biosynthesis</keyword>
<dbReference type="HAMAP" id="MF_00182">
    <property type="entry name" value="Formyl_trans"/>
    <property type="match status" value="1"/>
</dbReference>
<dbReference type="EMBL" id="QWGR01000023">
    <property type="protein sequence ID" value="RIJ45544.1"/>
    <property type="molecule type" value="Genomic_DNA"/>
</dbReference>
<dbReference type="SUPFAM" id="SSF53328">
    <property type="entry name" value="Formyltransferase"/>
    <property type="match status" value="1"/>
</dbReference>
<dbReference type="InterPro" id="IPR011034">
    <property type="entry name" value="Formyl_transferase-like_C_sf"/>
</dbReference>
<feature type="binding site" evidence="5">
    <location>
        <begin position="113"/>
        <end position="116"/>
    </location>
    <ligand>
        <name>(6S)-5,6,7,8-tetrahydrofolate</name>
        <dbReference type="ChEBI" id="CHEBI:57453"/>
    </ligand>
</feature>
<dbReference type="InterPro" id="IPR002376">
    <property type="entry name" value="Formyl_transf_N"/>
</dbReference>
<evidence type="ECO:0000256" key="3">
    <source>
        <dbReference type="ARBA" id="ARBA00022679"/>
    </source>
</evidence>
<feature type="domain" description="Formyl transferase N-terminal" evidence="6">
    <location>
        <begin position="7"/>
        <end position="181"/>
    </location>
</feature>
<dbReference type="SUPFAM" id="SSF50486">
    <property type="entry name" value="FMT C-terminal domain-like"/>
    <property type="match status" value="1"/>
</dbReference>
<organism evidence="8 9">
    <name type="scientific">Maribellus luteus</name>
    <dbReference type="NCBI Taxonomy" id="2305463"/>
    <lineage>
        <taxon>Bacteria</taxon>
        <taxon>Pseudomonadati</taxon>
        <taxon>Bacteroidota</taxon>
        <taxon>Bacteroidia</taxon>
        <taxon>Marinilabiliales</taxon>
        <taxon>Prolixibacteraceae</taxon>
        <taxon>Maribellus</taxon>
    </lineage>
</organism>
<evidence type="ECO:0000313" key="9">
    <source>
        <dbReference type="Proteomes" id="UP000265926"/>
    </source>
</evidence>
<evidence type="ECO:0000256" key="4">
    <source>
        <dbReference type="ARBA" id="ARBA00022917"/>
    </source>
</evidence>
<gene>
    <name evidence="5" type="primary">fmt</name>
    <name evidence="8" type="ORF">D1614_22450</name>
</gene>
<dbReference type="Proteomes" id="UP000265926">
    <property type="component" value="Unassembled WGS sequence"/>
</dbReference>
<dbReference type="RefSeq" id="WP_119440250.1">
    <property type="nucleotide sequence ID" value="NZ_QWGR01000023.1"/>
</dbReference>
<evidence type="ECO:0000256" key="1">
    <source>
        <dbReference type="ARBA" id="ARBA00010699"/>
    </source>
</evidence>
<sequence length="322" mass="35615">MQGKELRIVFMGTPDFAVASLRKLVEGGYNVVGVITAPDRPAGRGKQLAESAVKKYAADNNLPVLQPEKLKNPAFLEELRALKADLQVVVAFRMLPEVVWAMPPLGTFNLHGSLLPQYRGAAPLNWALINGETKTGVTTFLLDHEIDTGKILFSKEIDIWENDTVGTVHDSLMEIGATLVTQTVDALAEGTYKAVPQEEALSDQEIKHAPKIFKEDCRIAWNKDVESVRNLIRGLSPYPAAWTVLKHLTTGEEISAKVFFAMHADGKATEPGTIHTDGKTFVKVACADGWLQITDLQIAGKKRMKTNDFLRGFQQIEDYRFV</sequence>
<evidence type="ECO:0000259" key="7">
    <source>
        <dbReference type="Pfam" id="PF02911"/>
    </source>
</evidence>
<dbReference type="InterPro" id="IPR036477">
    <property type="entry name" value="Formyl_transf_N_sf"/>
</dbReference>
<dbReference type="Pfam" id="PF02911">
    <property type="entry name" value="Formyl_trans_C"/>
    <property type="match status" value="1"/>
</dbReference>
<keyword evidence="9" id="KW-1185">Reference proteome</keyword>
<comment type="function">
    <text evidence="5">Attaches a formyl group to the free amino group of methionyl-tRNA(fMet). The formyl group appears to play a dual role in the initiator identity of N-formylmethionyl-tRNA by promoting its recognition by IF2 and preventing the misappropriation of this tRNA by the elongation apparatus.</text>
</comment>
<dbReference type="InterPro" id="IPR005793">
    <property type="entry name" value="Formyl_trans_C"/>
</dbReference>
<keyword evidence="3 5" id="KW-0808">Transferase</keyword>
<evidence type="ECO:0000259" key="6">
    <source>
        <dbReference type="Pfam" id="PF00551"/>
    </source>
</evidence>
<evidence type="ECO:0000313" key="8">
    <source>
        <dbReference type="EMBL" id="RIJ45544.1"/>
    </source>
</evidence>
<dbReference type="EC" id="2.1.2.9" evidence="2 5"/>
<evidence type="ECO:0000256" key="2">
    <source>
        <dbReference type="ARBA" id="ARBA00012261"/>
    </source>
</evidence>
<proteinExistence type="inferred from homology"/>
<evidence type="ECO:0000256" key="5">
    <source>
        <dbReference type="HAMAP-Rule" id="MF_00182"/>
    </source>
</evidence>
<dbReference type="AlphaFoldDB" id="A0A399SRJ4"/>
<dbReference type="CDD" id="cd08704">
    <property type="entry name" value="Met_tRNA_FMT_C"/>
    <property type="match status" value="1"/>
</dbReference>
<comment type="caution">
    <text evidence="8">The sequence shown here is derived from an EMBL/GenBank/DDBJ whole genome shotgun (WGS) entry which is preliminary data.</text>
</comment>
<reference evidence="8 9" key="1">
    <citation type="submission" date="2018-08" db="EMBL/GenBank/DDBJ databases">
        <title>Pallidiluteibacterium maritimus gen. nov., sp. nov., isolated from coastal sediment.</title>
        <authorList>
            <person name="Zhou L.Y."/>
        </authorList>
    </citation>
    <scope>NUCLEOTIDE SEQUENCE [LARGE SCALE GENOMIC DNA]</scope>
    <source>
        <strain evidence="8 9">XSD2</strain>
    </source>
</reference>
<dbReference type="InterPro" id="IPR041711">
    <property type="entry name" value="Met-tRNA-FMT_N"/>
</dbReference>
<dbReference type="PANTHER" id="PTHR11138">
    <property type="entry name" value="METHIONYL-TRNA FORMYLTRANSFERASE"/>
    <property type="match status" value="1"/>
</dbReference>
<accession>A0A399SRJ4</accession>